<dbReference type="SUPFAM" id="SSF51658">
    <property type="entry name" value="Xylose isomerase-like"/>
    <property type="match status" value="1"/>
</dbReference>
<gene>
    <name evidence="1" type="ORF">JOE56_001002</name>
</gene>
<evidence type="ECO:0000313" key="2">
    <source>
        <dbReference type="Proteomes" id="UP000809290"/>
    </source>
</evidence>
<protein>
    <submittedName>
        <fullName evidence="1">Uncharacterized protein (UPF0276 family)</fullName>
    </submittedName>
</protein>
<dbReference type="Proteomes" id="UP000809290">
    <property type="component" value="Unassembled WGS sequence"/>
</dbReference>
<organism evidence="1 2">
    <name type="scientific">Brevibacterium paucivorans</name>
    <dbReference type="NCBI Taxonomy" id="170994"/>
    <lineage>
        <taxon>Bacteria</taxon>
        <taxon>Bacillati</taxon>
        <taxon>Actinomycetota</taxon>
        <taxon>Actinomycetes</taxon>
        <taxon>Micrococcales</taxon>
        <taxon>Brevibacteriaceae</taxon>
        <taxon>Brevibacterium</taxon>
    </lineage>
</organism>
<dbReference type="NCBIfam" id="NF003818">
    <property type="entry name" value="PRK05409.1"/>
    <property type="match status" value="1"/>
</dbReference>
<name>A0ABS2SLZ1_9MICO</name>
<dbReference type="PANTHER" id="PTHR42194:SF1">
    <property type="entry name" value="UPF0276 PROTEIN HI_1600"/>
    <property type="match status" value="1"/>
</dbReference>
<reference evidence="1 2" key="1">
    <citation type="submission" date="2021-01" db="EMBL/GenBank/DDBJ databases">
        <title>Sequencing the genomes of 1000 actinobacteria strains.</title>
        <authorList>
            <person name="Klenk H.-P."/>
        </authorList>
    </citation>
    <scope>NUCLEOTIDE SEQUENCE [LARGE SCALE GENOMIC DNA]</scope>
    <source>
        <strain evidence="1 2">DSM 13657</strain>
    </source>
</reference>
<dbReference type="Gene3D" id="3.20.20.150">
    <property type="entry name" value="Divalent-metal-dependent TIM barrel enzymes"/>
    <property type="match status" value="1"/>
</dbReference>
<evidence type="ECO:0000313" key="1">
    <source>
        <dbReference type="EMBL" id="MBM7816308.1"/>
    </source>
</evidence>
<dbReference type="EMBL" id="JAFBCP010000001">
    <property type="protein sequence ID" value="MBM7816308.1"/>
    <property type="molecule type" value="Genomic_DNA"/>
</dbReference>
<dbReference type="Pfam" id="PF05114">
    <property type="entry name" value="MbnB_TglH_ChrH"/>
    <property type="match status" value="1"/>
</dbReference>
<proteinExistence type="predicted"/>
<comment type="caution">
    <text evidence="1">The sequence shown here is derived from an EMBL/GenBank/DDBJ whole genome shotgun (WGS) entry which is preliminary data.</text>
</comment>
<sequence>MSSLPAGLGVGWRWEMRQSQAKLTPAFVEVLAENHNPHDLDEYLQVLVDSDVPVVTHGVSLSLGSAEPPDADTLNMLNAVAEACDSPVISEHIALVRAQELDGFSSPHARVLEAGHLLPVPLTSDQLAVMVDNVNRAQDVLQRPLALEPIATLVEWPDPQMPEGEFVTALLDATGAGLVLDIANVWANATNHGRDPLTDVLAMPLERIAYCHIAGGSWRGDMYHDTHASPVVQQVMTLAHEVVERTGPVPLMLERDSAFPPEDEMFAELNALSDIAGLDRITP</sequence>
<accession>A0ABS2SLZ1</accession>
<keyword evidence="2" id="KW-1185">Reference proteome</keyword>
<dbReference type="InterPro" id="IPR036237">
    <property type="entry name" value="Xyl_isomerase-like_sf"/>
</dbReference>
<dbReference type="InterPro" id="IPR007801">
    <property type="entry name" value="MbnB/TglH/ChrH"/>
</dbReference>
<dbReference type="RefSeq" id="WP_204515110.1">
    <property type="nucleotide sequence ID" value="NZ_JAFBCP010000001.1"/>
</dbReference>
<dbReference type="PANTHER" id="PTHR42194">
    <property type="entry name" value="UPF0276 PROTEIN HI_1600"/>
    <property type="match status" value="1"/>
</dbReference>